<dbReference type="SMART" id="SM00450">
    <property type="entry name" value="RHOD"/>
    <property type="match status" value="2"/>
</dbReference>
<dbReference type="SUPFAM" id="SSF52821">
    <property type="entry name" value="Rhodanese/Cell cycle control phosphatase"/>
    <property type="match status" value="2"/>
</dbReference>
<evidence type="ECO:0000256" key="2">
    <source>
        <dbReference type="ARBA" id="ARBA00022737"/>
    </source>
</evidence>
<evidence type="ECO:0000256" key="1">
    <source>
        <dbReference type="ARBA" id="ARBA00022679"/>
    </source>
</evidence>
<accession>A0A1N7J861</accession>
<dbReference type="RefSeq" id="WP_076599040.1">
    <property type="nucleotide sequence ID" value="NZ_CP046976.1"/>
</dbReference>
<dbReference type="InterPro" id="IPR001763">
    <property type="entry name" value="Rhodanese-like_dom"/>
</dbReference>
<dbReference type="OrthoDB" id="9770030at2"/>
<dbReference type="STRING" id="1161099.SAMN05444817_104148"/>
<name>A0A1N7J861_9CORY</name>
<keyword evidence="5" id="KW-1185">Reference proteome</keyword>
<dbReference type="PANTHER" id="PTHR11364:SF27">
    <property type="entry name" value="SULFURTRANSFERASE"/>
    <property type="match status" value="1"/>
</dbReference>
<dbReference type="EMBL" id="FTOF01000004">
    <property type="protein sequence ID" value="SIS45447.1"/>
    <property type="molecule type" value="Genomic_DNA"/>
</dbReference>
<keyword evidence="2" id="KW-0677">Repeat</keyword>
<feature type="domain" description="Rhodanese" evidence="3">
    <location>
        <begin position="161"/>
        <end position="276"/>
    </location>
</feature>
<protein>
    <submittedName>
        <fullName evidence="4">Thiosulfate/3-mercaptopyruvate sulfurtransferase</fullName>
    </submittedName>
</protein>
<keyword evidence="1 4" id="KW-0808">Transferase</keyword>
<sequence length="279" mass="30665">MSVFVASEDLREQIRTGKKLTVLAALWDAREGNAWSKFQSEHIPTAQYCNPAEHLVGTPGSQVGRNPLPSTQRMQDSFRAWGIESGRPVVIYDTGSGEFASRAWWTLRWAGVEDVHILDGGFPAWERAGFETIAGPGPVSVRTELDVAPGHLPTASIDDVRAFKGMLIDARDTPRFVGRRERLDLKSGHIPGARTVPVEDLFTEDRMIKPAEEILETMAKFGITHETDPAEAIVYSGSGNHSSKLLAAFAHAGLPVLTHYIGGWSQWSANPKNPVERDI</sequence>
<keyword evidence="4" id="KW-0670">Pyruvate</keyword>
<gene>
    <name evidence="4" type="ORF">SAMN05444817_104148</name>
</gene>
<feature type="domain" description="Rhodanese" evidence="3">
    <location>
        <begin position="38"/>
        <end position="134"/>
    </location>
</feature>
<dbReference type="PANTHER" id="PTHR11364">
    <property type="entry name" value="THIOSULFATE SULFERTANSFERASE"/>
    <property type="match status" value="1"/>
</dbReference>
<organism evidence="4 5">
    <name type="scientific">Corynebacterium appendicis CIP 107643</name>
    <dbReference type="NCBI Taxonomy" id="1161099"/>
    <lineage>
        <taxon>Bacteria</taxon>
        <taxon>Bacillati</taxon>
        <taxon>Actinomycetota</taxon>
        <taxon>Actinomycetes</taxon>
        <taxon>Mycobacteriales</taxon>
        <taxon>Corynebacteriaceae</taxon>
        <taxon>Corynebacterium</taxon>
    </lineage>
</organism>
<dbReference type="Pfam" id="PF00581">
    <property type="entry name" value="Rhodanese"/>
    <property type="match status" value="2"/>
</dbReference>
<dbReference type="PROSITE" id="PS50206">
    <property type="entry name" value="RHODANESE_3"/>
    <property type="match status" value="2"/>
</dbReference>
<reference evidence="5" key="1">
    <citation type="submission" date="2017-01" db="EMBL/GenBank/DDBJ databases">
        <authorList>
            <person name="Varghese N."/>
            <person name="Submissions S."/>
        </authorList>
    </citation>
    <scope>NUCLEOTIDE SEQUENCE [LARGE SCALE GENOMIC DNA]</scope>
    <source>
        <strain evidence="5">DSM 44531</strain>
    </source>
</reference>
<dbReference type="InterPro" id="IPR045078">
    <property type="entry name" value="TST/MPST-like"/>
</dbReference>
<dbReference type="Gene3D" id="3.40.250.10">
    <property type="entry name" value="Rhodanese-like domain"/>
    <property type="match status" value="2"/>
</dbReference>
<evidence type="ECO:0000313" key="5">
    <source>
        <dbReference type="Proteomes" id="UP000186292"/>
    </source>
</evidence>
<dbReference type="GO" id="GO:0004792">
    <property type="term" value="F:thiosulfate-cyanide sulfurtransferase activity"/>
    <property type="evidence" value="ECO:0007669"/>
    <property type="project" value="TreeGrafter"/>
</dbReference>
<dbReference type="CDD" id="cd01448">
    <property type="entry name" value="TST_Repeat_1"/>
    <property type="match status" value="1"/>
</dbReference>
<dbReference type="AlphaFoldDB" id="A0A1N7J861"/>
<proteinExistence type="predicted"/>
<evidence type="ECO:0000259" key="3">
    <source>
        <dbReference type="PROSITE" id="PS50206"/>
    </source>
</evidence>
<dbReference type="InterPro" id="IPR036873">
    <property type="entry name" value="Rhodanese-like_dom_sf"/>
</dbReference>
<evidence type="ECO:0000313" key="4">
    <source>
        <dbReference type="EMBL" id="SIS45447.1"/>
    </source>
</evidence>
<dbReference type="Proteomes" id="UP000186292">
    <property type="component" value="Unassembled WGS sequence"/>
</dbReference>